<protein>
    <submittedName>
        <fullName evidence="1">Uncharacterized protein</fullName>
    </submittedName>
</protein>
<reference evidence="1 2" key="1">
    <citation type="submission" date="2024-10" db="EMBL/GenBank/DDBJ databases">
        <title>Updated reference genomes for cyclostephanoid diatoms.</title>
        <authorList>
            <person name="Roberts W.R."/>
            <person name="Alverson A.J."/>
        </authorList>
    </citation>
    <scope>NUCLEOTIDE SEQUENCE [LARGE SCALE GENOMIC DNA]</scope>
    <source>
        <strain evidence="1 2">AJA010-31</strain>
    </source>
</reference>
<evidence type="ECO:0000313" key="2">
    <source>
        <dbReference type="Proteomes" id="UP001530400"/>
    </source>
</evidence>
<accession>A0ABD3QVB2</accession>
<name>A0ABD3QVB2_9STRA</name>
<comment type="caution">
    <text evidence="1">The sequence shown here is derived from an EMBL/GenBank/DDBJ whole genome shotgun (WGS) entry which is preliminary data.</text>
</comment>
<organism evidence="1 2">
    <name type="scientific">Cyclotella atomus</name>
    <dbReference type="NCBI Taxonomy" id="382360"/>
    <lineage>
        <taxon>Eukaryota</taxon>
        <taxon>Sar</taxon>
        <taxon>Stramenopiles</taxon>
        <taxon>Ochrophyta</taxon>
        <taxon>Bacillariophyta</taxon>
        <taxon>Coscinodiscophyceae</taxon>
        <taxon>Thalassiosirophycidae</taxon>
        <taxon>Stephanodiscales</taxon>
        <taxon>Stephanodiscaceae</taxon>
        <taxon>Cyclotella</taxon>
    </lineage>
</organism>
<gene>
    <name evidence="1" type="ORF">ACHAWO_012446</name>
</gene>
<proteinExistence type="predicted"/>
<sequence length="103" mass="11662">MSWSESELVGLGSRRRLTCKGQNKLEKCCATNAFSGLTKDKKSKEKSCSRNECPVNMQQGRRKLNGEASDFRIVHHLRSLQQLTERMMIEDDLTGIEFNDAPG</sequence>
<dbReference type="EMBL" id="JALLPJ020000045">
    <property type="protein sequence ID" value="KAL3804267.1"/>
    <property type="molecule type" value="Genomic_DNA"/>
</dbReference>
<dbReference type="Proteomes" id="UP001530400">
    <property type="component" value="Unassembled WGS sequence"/>
</dbReference>
<dbReference type="AlphaFoldDB" id="A0ABD3QVB2"/>
<evidence type="ECO:0000313" key="1">
    <source>
        <dbReference type="EMBL" id="KAL3804267.1"/>
    </source>
</evidence>
<keyword evidence="2" id="KW-1185">Reference proteome</keyword>